<reference evidence="10 11" key="1">
    <citation type="submission" date="2019-03" db="EMBL/GenBank/DDBJ databases">
        <title>Genomic Encyclopedia of Archaeal and Bacterial Type Strains, Phase II (KMG-II): from individual species to whole genera.</title>
        <authorList>
            <person name="Goeker M."/>
        </authorList>
    </citation>
    <scope>NUCLEOTIDE SEQUENCE [LARGE SCALE GENOMIC DNA]</scope>
    <source>
        <strain evidence="10 11">ATCC 700618</strain>
    </source>
</reference>
<evidence type="ECO:0000256" key="2">
    <source>
        <dbReference type="ARBA" id="ARBA00022448"/>
    </source>
</evidence>
<keyword evidence="3" id="KW-1003">Cell membrane</keyword>
<dbReference type="InterPro" id="IPR001851">
    <property type="entry name" value="ABC_transp_permease"/>
</dbReference>
<gene>
    <name evidence="10" type="ORF">EI74_0843</name>
</gene>
<evidence type="ECO:0000256" key="4">
    <source>
        <dbReference type="ARBA" id="ARBA00022519"/>
    </source>
</evidence>
<evidence type="ECO:0000256" key="1">
    <source>
        <dbReference type="ARBA" id="ARBA00004651"/>
    </source>
</evidence>
<comment type="caution">
    <text evidence="10">The sequence shown here is derived from an EMBL/GenBank/DDBJ whole genome shotgun (WGS) entry which is preliminary data.</text>
</comment>
<feature type="transmembrane region" description="Helical" evidence="9">
    <location>
        <begin position="340"/>
        <end position="363"/>
    </location>
</feature>
<evidence type="ECO:0000313" key="11">
    <source>
        <dbReference type="Proteomes" id="UP000295518"/>
    </source>
</evidence>
<keyword evidence="6 9" id="KW-1133">Transmembrane helix</keyword>
<feature type="transmembrane region" description="Helical" evidence="9">
    <location>
        <begin position="313"/>
        <end position="333"/>
    </location>
</feature>
<dbReference type="RefSeq" id="WP_243720110.1">
    <property type="nucleotide sequence ID" value="NZ_NNCE01000009.1"/>
</dbReference>
<feature type="transmembrane region" description="Helical" evidence="9">
    <location>
        <begin position="439"/>
        <end position="461"/>
    </location>
</feature>
<name>A0A4R6IAP1_9MOLU</name>
<feature type="transmembrane region" description="Helical" evidence="9">
    <location>
        <begin position="551"/>
        <end position="568"/>
    </location>
</feature>
<dbReference type="Pfam" id="PF02653">
    <property type="entry name" value="BPD_transp_2"/>
    <property type="match status" value="1"/>
</dbReference>
<feature type="transmembrane region" description="Helical" evidence="9">
    <location>
        <begin position="285"/>
        <end position="307"/>
    </location>
</feature>
<evidence type="ECO:0000256" key="6">
    <source>
        <dbReference type="ARBA" id="ARBA00022989"/>
    </source>
</evidence>
<evidence type="ECO:0000256" key="7">
    <source>
        <dbReference type="ARBA" id="ARBA00023136"/>
    </source>
</evidence>
<dbReference type="PANTHER" id="PTHR32196:SF21">
    <property type="entry name" value="ABC TRANSPORTER PERMEASE PROTEIN YPHD-RELATED"/>
    <property type="match status" value="1"/>
</dbReference>
<keyword evidence="4" id="KW-0997">Cell inner membrane</keyword>
<protein>
    <submittedName>
        <fullName evidence="10">Ribose transport system permease protein</fullName>
    </submittedName>
</protein>
<organism evidence="10 11">
    <name type="scientific">Mycoplasma testudineum</name>
    <dbReference type="NCBI Taxonomy" id="244584"/>
    <lineage>
        <taxon>Bacteria</taxon>
        <taxon>Bacillati</taxon>
        <taxon>Mycoplasmatota</taxon>
        <taxon>Mollicutes</taxon>
        <taxon>Mycoplasmataceae</taxon>
        <taxon>Mycoplasma</taxon>
    </lineage>
</organism>
<keyword evidence="5 9" id="KW-0812">Transmembrane</keyword>
<dbReference type="CDD" id="cd06579">
    <property type="entry name" value="TM_PBP1_transp_AraH_like"/>
    <property type="match status" value="1"/>
</dbReference>
<feature type="transmembrane region" description="Helical" evidence="9">
    <location>
        <begin position="369"/>
        <end position="393"/>
    </location>
</feature>
<keyword evidence="11" id="KW-1185">Reference proteome</keyword>
<keyword evidence="8" id="KW-0175">Coiled coil</keyword>
<keyword evidence="7 9" id="KW-0472">Membrane</keyword>
<comment type="subcellular location">
    <subcellularLocation>
        <location evidence="1">Cell membrane</location>
        <topology evidence="1">Multi-pass membrane protein</topology>
    </subcellularLocation>
</comment>
<dbReference type="Proteomes" id="UP000295518">
    <property type="component" value="Unassembled WGS sequence"/>
</dbReference>
<evidence type="ECO:0000313" key="10">
    <source>
        <dbReference type="EMBL" id="TDO18962.1"/>
    </source>
</evidence>
<evidence type="ECO:0000256" key="9">
    <source>
        <dbReference type="SAM" id="Phobius"/>
    </source>
</evidence>
<feature type="transmembrane region" description="Helical" evidence="9">
    <location>
        <begin position="400"/>
        <end position="419"/>
    </location>
</feature>
<dbReference type="GO" id="GO:0005886">
    <property type="term" value="C:plasma membrane"/>
    <property type="evidence" value="ECO:0007669"/>
    <property type="project" value="UniProtKB-SubCell"/>
</dbReference>
<dbReference type="PANTHER" id="PTHR32196">
    <property type="entry name" value="ABC TRANSPORTER PERMEASE PROTEIN YPHD-RELATED-RELATED"/>
    <property type="match status" value="1"/>
</dbReference>
<evidence type="ECO:0000256" key="5">
    <source>
        <dbReference type="ARBA" id="ARBA00022692"/>
    </source>
</evidence>
<keyword evidence="2" id="KW-0813">Transport</keyword>
<feature type="coiled-coil region" evidence="8">
    <location>
        <begin position="145"/>
        <end position="172"/>
    </location>
</feature>
<evidence type="ECO:0000256" key="3">
    <source>
        <dbReference type="ARBA" id="ARBA00022475"/>
    </source>
</evidence>
<evidence type="ECO:0000256" key="8">
    <source>
        <dbReference type="SAM" id="Coils"/>
    </source>
</evidence>
<proteinExistence type="predicted"/>
<dbReference type="AlphaFoldDB" id="A0A4R6IAP1"/>
<sequence>MLNKLFRSKKIQKDDNKFYEHIQLEYKDPLSDIEKIKQNYGLRFEVLQKQYETKVEAVQDMLFNIAVTLNERKEKLINKKINESLKDLLTNEQIEYKYKNLELTRIQADEMIKKNELDKKRLIAAEMEKSKEEIEKIDNLIQYKRHKYKAKIERLKKSHERYMKRMQRSADNKMAKLTTAMEHVEKHHNLNFIEQKDKLNSSLVTVNKKINSELNNLELKYSNRELPISKYEVTKKKLIDSYKQKVDQLTKVAQTTYKNFTSKIWNWKFTSRFEEDRLRNVGKRALLAANASKLLFLFLFIAIITAFQSPNYFSSYNWFIAILKSNVFIGFIAMGETLAILTAGIDLSVGSLIGFGATLYLYFTVSLGMHFILSLVLMIVIMVILGFTNGFLISKFKIPPFIITLAGLLTLRGGINVILKGTPISNLNDPIFNFLNTDLGNNFHVLLLIFIIVAVVAVFLLKYTKSGRYIYAVGDNPEAAKISGIKNNWILMLVYGFSATFAIGGALSAASLTTSVSPNTGFGFELDAITAVVLGGTALSGGKGGIGKTIIGWFAVAILLNSFAFFNVDSNYQQIAKGLIIIVAVIFNKNTRIIERLKKLYLKTLKYRILIVNHKKIY</sequence>
<accession>A0A4R6IAP1</accession>
<dbReference type="EMBL" id="SNWN01000017">
    <property type="protein sequence ID" value="TDO18962.1"/>
    <property type="molecule type" value="Genomic_DNA"/>
</dbReference>
<feature type="transmembrane region" description="Helical" evidence="9">
    <location>
        <begin position="489"/>
        <end position="510"/>
    </location>
</feature>
<dbReference type="GO" id="GO:0022857">
    <property type="term" value="F:transmembrane transporter activity"/>
    <property type="evidence" value="ECO:0007669"/>
    <property type="project" value="InterPro"/>
</dbReference>